<organism evidence="2 3">
    <name type="scientific">Duganella guangzhouensis</name>
    <dbReference type="NCBI Taxonomy" id="2666084"/>
    <lineage>
        <taxon>Bacteria</taxon>
        <taxon>Pseudomonadati</taxon>
        <taxon>Pseudomonadota</taxon>
        <taxon>Betaproteobacteria</taxon>
        <taxon>Burkholderiales</taxon>
        <taxon>Oxalobacteraceae</taxon>
        <taxon>Telluria group</taxon>
        <taxon>Duganella</taxon>
    </lineage>
</organism>
<evidence type="ECO:0008006" key="4">
    <source>
        <dbReference type="Google" id="ProtNLM"/>
    </source>
</evidence>
<feature type="transmembrane region" description="Helical" evidence="1">
    <location>
        <begin position="36"/>
        <end position="60"/>
    </location>
</feature>
<protein>
    <recommendedName>
        <fullName evidence="4">Right handed beta helix domain-containing protein</fullName>
    </recommendedName>
</protein>
<gene>
    <name evidence="2" type="ORF">GJ699_02720</name>
</gene>
<reference evidence="2 3" key="1">
    <citation type="submission" date="2019-11" db="EMBL/GenBank/DDBJ databases">
        <title>Novel species isolated from a subtropical stream in China.</title>
        <authorList>
            <person name="Lu H."/>
        </authorList>
    </citation>
    <scope>NUCLEOTIDE SEQUENCE [LARGE SCALE GENOMIC DNA]</scope>
    <source>
        <strain evidence="2 3">FT80W</strain>
    </source>
</reference>
<evidence type="ECO:0000313" key="2">
    <source>
        <dbReference type="EMBL" id="MRW88891.1"/>
    </source>
</evidence>
<dbReference type="EMBL" id="WKJK01000001">
    <property type="protein sequence ID" value="MRW88891.1"/>
    <property type="molecule type" value="Genomic_DNA"/>
</dbReference>
<dbReference type="AlphaFoldDB" id="A0A6I2KTF3"/>
<name>A0A6I2KTF3_9BURK</name>
<dbReference type="InterPro" id="IPR011050">
    <property type="entry name" value="Pectin_lyase_fold/virulence"/>
</dbReference>
<accession>A0A6I2KTF3</accession>
<dbReference type="InterPro" id="IPR006626">
    <property type="entry name" value="PbH1"/>
</dbReference>
<keyword evidence="1" id="KW-1133">Transmembrane helix</keyword>
<dbReference type="InterPro" id="IPR012334">
    <property type="entry name" value="Pectin_lyas_fold"/>
</dbReference>
<dbReference type="RefSeq" id="WP_154372840.1">
    <property type="nucleotide sequence ID" value="NZ_WKJK01000001.1"/>
</dbReference>
<keyword evidence="1" id="KW-0472">Membrane</keyword>
<dbReference type="SMART" id="SM00710">
    <property type="entry name" value="PbH1"/>
    <property type="match status" value="7"/>
</dbReference>
<evidence type="ECO:0000256" key="1">
    <source>
        <dbReference type="SAM" id="Phobius"/>
    </source>
</evidence>
<keyword evidence="1" id="KW-0812">Transmembrane</keyword>
<keyword evidence="3" id="KW-1185">Reference proteome</keyword>
<dbReference type="Proteomes" id="UP000433309">
    <property type="component" value="Unassembled WGS sequence"/>
</dbReference>
<proteinExistence type="predicted"/>
<evidence type="ECO:0000313" key="3">
    <source>
        <dbReference type="Proteomes" id="UP000433309"/>
    </source>
</evidence>
<dbReference type="SUPFAM" id="SSF51126">
    <property type="entry name" value="Pectin lyase-like"/>
    <property type="match status" value="1"/>
</dbReference>
<sequence length="694" mass="73680">MIVNIEIALKSLSIVHRSQFTFLLEKSQMQYKKRKLLLGMGAAITGTLLPAAKLFALPILTATDVDPALIAEPDPVNFTGALVSVSQFGIYAQAADDASVTNDYYSKMLDAIAYAKANNVSLQFDAGRYNFAGPASATDTGGMFGGLTFSIIGVPAQTQIYLMNSGGANVRWDWQANSKNIVVSGLTFNVLGTPTSATNDAKENSTVLRFTNADNVRLDQLTFNDPYGGAVLFRNVTNSAITNCSAIGCYKDSFHCTGTSQNIIYYKCTVKDGGDDGFAVVGYATGTGGLGQPTNIRHVFCEVYGVKFARCVSYVGSLNCINVGAIIDGQIPTDRASSALYPFGSGGNQHNQAGIYIAAESVVNSAVPASSYTCYGNQNLIIRDFQMKNCGNGGLFAIQIYNKSPMTSDNIQLVNGAISKSGKTAITCGGGNAYCTNVLFENLEINDTTSPNGASIPYTDSNGNIAFTQVAPGEGANGAFDLGYLRDFVIRNCTAINTGNNHVINIKYTCQGAADIDLITSDINKKGYNGPCILNYDSAATTQMSEVNFKLFIKSQGGGSVPNSVGSPYFFARVINTNGKSANTLSVDVTHYMSMSRNPIFNVAGQAPEQADTGSPRIITNTSNVRRLYNVYGNGVSAGANAPQHIKTDANGNTVVTVESANKGPGMYFLDPGESLKVYYTAAISILWWPVTGL</sequence>
<comment type="caution">
    <text evidence="2">The sequence shown here is derived from an EMBL/GenBank/DDBJ whole genome shotgun (WGS) entry which is preliminary data.</text>
</comment>
<dbReference type="Gene3D" id="2.160.20.10">
    <property type="entry name" value="Single-stranded right-handed beta-helix, Pectin lyase-like"/>
    <property type="match status" value="1"/>
</dbReference>